<dbReference type="InterPro" id="IPR007844">
    <property type="entry name" value="AsmA"/>
</dbReference>
<accession>A0AAW6WXB1</accession>
<feature type="coiled-coil region" evidence="1">
    <location>
        <begin position="160"/>
        <end position="187"/>
    </location>
</feature>
<reference evidence="3" key="1">
    <citation type="submission" date="2023-01" db="EMBL/GenBank/DDBJ databases">
        <title>Genomic dissection of endemic carbapenem resistance: metallo-beta-lactamase gene dissemination through clonal, plasmid and integron transfer pathways.</title>
        <authorList>
            <person name="Macesic N."/>
        </authorList>
    </citation>
    <scope>NUCLEOTIDE SEQUENCE</scope>
    <source>
        <strain evidence="4">CPO382</strain>
        <strain evidence="3">CPO573</strain>
    </source>
</reference>
<dbReference type="Proteomes" id="UP001174748">
    <property type="component" value="Unassembled WGS sequence"/>
</dbReference>
<dbReference type="EMBL" id="JARTLO010000004">
    <property type="protein sequence ID" value="MDK4765510.1"/>
    <property type="molecule type" value="Genomic_DNA"/>
</dbReference>
<keyword evidence="6" id="KW-1185">Reference proteome</keyword>
<dbReference type="NCBIfam" id="NF008091">
    <property type="entry name" value="PRK10833.1"/>
    <property type="match status" value="1"/>
</dbReference>
<dbReference type="InterPro" id="IPR052894">
    <property type="entry name" value="AsmA-related"/>
</dbReference>
<protein>
    <submittedName>
        <fullName evidence="3">Outer membrane assembly protein AsmA</fullName>
    </submittedName>
</protein>
<name>A0AAW6WXB1_9GAMM</name>
<evidence type="ECO:0000256" key="1">
    <source>
        <dbReference type="SAM" id="Coils"/>
    </source>
</evidence>
<evidence type="ECO:0000313" key="4">
    <source>
        <dbReference type="EMBL" id="MDK5169402.1"/>
    </source>
</evidence>
<gene>
    <name evidence="3" type="primary">asmA</name>
    <name evidence="3" type="ORF">P9854_06750</name>
    <name evidence="4" type="ORF">P9921_02705</name>
</gene>
<evidence type="ECO:0000313" key="6">
    <source>
        <dbReference type="Proteomes" id="UP001174748"/>
    </source>
</evidence>
<dbReference type="Pfam" id="PF05170">
    <property type="entry name" value="AsmA"/>
    <property type="match status" value="1"/>
</dbReference>
<evidence type="ECO:0000259" key="2">
    <source>
        <dbReference type="Pfam" id="PF05170"/>
    </source>
</evidence>
<dbReference type="GO" id="GO:0090313">
    <property type="term" value="P:regulation of protein targeting to membrane"/>
    <property type="evidence" value="ECO:0007669"/>
    <property type="project" value="TreeGrafter"/>
</dbReference>
<dbReference type="AlphaFoldDB" id="A0AAW6WXB1"/>
<dbReference type="GO" id="GO:0005886">
    <property type="term" value="C:plasma membrane"/>
    <property type="evidence" value="ECO:0007669"/>
    <property type="project" value="TreeGrafter"/>
</dbReference>
<evidence type="ECO:0000313" key="3">
    <source>
        <dbReference type="EMBL" id="MDK4765510.1"/>
    </source>
</evidence>
<dbReference type="PANTHER" id="PTHR30441:SF4">
    <property type="entry name" value="PROTEIN ASMA"/>
    <property type="match status" value="1"/>
</dbReference>
<sequence>MRRLLTTLAILLVVVVAGMSALVLLVNPNDFRGYMVKKVEQKSGYQLTLEGDLRWHIWPQLSILAGRMTLTAPGAKAPVVSAENMRLDVKLLPLLSHQLFVKQVMLKNAVIRLTPDSEEHSQVDAPIAPAGSGTDAADAAWKFDIDNLRVVDSLLIWQRADNEQINVRDINLTLQQTEKRRAQLELSSRVNRDQRDLTFSMAADVDLQQFPRQIGAKVTQFNYQLAGADILNGGIQGEGNAQVVYQQTPAQIAVSQLSVSANNSQLTGDISATLGAVPGYVVNLNSANLDLDALSGWQSSTTTAEQPAVTSAPVIASQVDDRQQNLEALRDFTAQLNLQAAQVTYRGMNVTQLAVTADNQRGLLTLHKLAGQLAGGDFSLPGTLDARGNKPVISVQPVLNQVELGTVLKAFDMPQMLTGKFSMKGDLTGDRLSSQAFERRWRGTAQLAMQDAQLHGLNIQQLIQQAVARNDNSVRGQDSYQRYTEVKSVSAQASLNQGTVKLSGLTADSPLLALTGAGSIDMPGKQCDMALNVRVTGGWQGRGELIEQLQKTPIPLRVYGPWQQLNYQLQVDQVLRKTLQDRAKDALNKWAEKNKDSREGQDLKKLLDKL</sequence>
<comment type="caution">
    <text evidence="3">The sequence shown here is derived from an EMBL/GenBank/DDBJ whole genome shotgun (WGS) entry which is preliminary data.</text>
</comment>
<dbReference type="RefSeq" id="WP_055312445.1">
    <property type="nucleotide sequence ID" value="NZ_JAQSPG010000014.1"/>
</dbReference>
<evidence type="ECO:0000313" key="5">
    <source>
        <dbReference type="Proteomes" id="UP001173597"/>
    </source>
</evidence>
<dbReference type="EMBL" id="JARTOI010000002">
    <property type="protein sequence ID" value="MDK5169402.1"/>
    <property type="molecule type" value="Genomic_DNA"/>
</dbReference>
<keyword evidence="1" id="KW-0175">Coiled coil</keyword>
<organism evidence="3 5">
    <name type="scientific">Serratia nevei</name>
    <dbReference type="NCBI Taxonomy" id="2703794"/>
    <lineage>
        <taxon>Bacteria</taxon>
        <taxon>Pseudomonadati</taxon>
        <taxon>Pseudomonadota</taxon>
        <taxon>Gammaproteobacteria</taxon>
        <taxon>Enterobacterales</taxon>
        <taxon>Yersiniaceae</taxon>
        <taxon>Serratia</taxon>
    </lineage>
</organism>
<feature type="domain" description="AsmA" evidence="2">
    <location>
        <begin position="4"/>
        <end position="262"/>
    </location>
</feature>
<proteinExistence type="predicted"/>
<dbReference type="Proteomes" id="UP001173597">
    <property type="component" value="Unassembled WGS sequence"/>
</dbReference>
<dbReference type="PANTHER" id="PTHR30441">
    <property type="entry name" value="DUF748 DOMAIN-CONTAINING PROTEIN"/>
    <property type="match status" value="1"/>
</dbReference>